<dbReference type="PANTHER" id="PTHR33546">
    <property type="entry name" value="LARGE, MULTIFUNCTIONAL SECRETED PROTEIN-RELATED"/>
    <property type="match status" value="1"/>
</dbReference>
<gene>
    <name evidence="7" type="ORF">KOR42_27530</name>
</gene>
<evidence type="ECO:0000256" key="4">
    <source>
        <dbReference type="PROSITE-ProRule" id="PRU00433"/>
    </source>
</evidence>
<dbReference type="NCBIfam" id="TIGR02603">
    <property type="entry name" value="CxxCH_TIGR02603"/>
    <property type="match status" value="1"/>
</dbReference>
<dbReference type="CDD" id="cd00110">
    <property type="entry name" value="LamG"/>
    <property type="match status" value="1"/>
</dbReference>
<keyword evidence="3 4" id="KW-0408">Iron</keyword>
<dbReference type="Pfam" id="PF20601">
    <property type="entry name" value="DUF6797"/>
    <property type="match status" value="1"/>
</dbReference>
<accession>A0A5C5WY67</accession>
<dbReference type="Gene3D" id="2.60.120.200">
    <property type="match status" value="1"/>
</dbReference>
<dbReference type="InterPro" id="IPR046476">
    <property type="entry name" value="DUF6797"/>
</dbReference>
<dbReference type="Pfam" id="PF13385">
    <property type="entry name" value="Laminin_G_3"/>
    <property type="match status" value="1"/>
</dbReference>
<keyword evidence="2 4" id="KW-0479">Metal-binding</keyword>
<evidence type="ECO:0000259" key="6">
    <source>
        <dbReference type="PROSITE" id="PS51007"/>
    </source>
</evidence>
<dbReference type="SUPFAM" id="SSF46626">
    <property type="entry name" value="Cytochrome c"/>
    <property type="match status" value="2"/>
</dbReference>
<evidence type="ECO:0000256" key="3">
    <source>
        <dbReference type="ARBA" id="ARBA00023004"/>
    </source>
</evidence>
<keyword evidence="8" id="KW-1185">Reference proteome</keyword>
<evidence type="ECO:0000313" key="8">
    <source>
        <dbReference type="Proteomes" id="UP000317243"/>
    </source>
</evidence>
<feature type="chain" id="PRO_5022886603" evidence="5">
    <location>
        <begin position="25"/>
        <end position="1317"/>
    </location>
</feature>
<feature type="signal peptide" evidence="5">
    <location>
        <begin position="1"/>
        <end position="24"/>
    </location>
</feature>
<dbReference type="PROSITE" id="PS51007">
    <property type="entry name" value="CYTC"/>
    <property type="match status" value="2"/>
</dbReference>
<dbReference type="InterPro" id="IPR001791">
    <property type="entry name" value="Laminin_G"/>
</dbReference>
<dbReference type="InterPro" id="IPR036909">
    <property type="entry name" value="Cyt_c-like_dom_sf"/>
</dbReference>
<dbReference type="Gene3D" id="2.120.10.30">
    <property type="entry name" value="TolB, C-terminal domain"/>
    <property type="match status" value="1"/>
</dbReference>
<keyword evidence="1 4" id="KW-0349">Heme</keyword>
<dbReference type="SMART" id="SM00282">
    <property type="entry name" value="LamG"/>
    <property type="match status" value="1"/>
</dbReference>
<dbReference type="GO" id="GO:0009055">
    <property type="term" value="F:electron transfer activity"/>
    <property type="evidence" value="ECO:0007669"/>
    <property type="project" value="InterPro"/>
</dbReference>
<feature type="domain" description="Cytochrome c" evidence="6">
    <location>
        <begin position="229"/>
        <end position="308"/>
    </location>
</feature>
<evidence type="ECO:0000313" key="7">
    <source>
        <dbReference type="EMBL" id="TWT55626.1"/>
    </source>
</evidence>
<evidence type="ECO:0000256" key="1">
    <source>
        <dbReference type="ARBA" id="ARBA00022617"/>
    </source>
</evidence>
<dbReference type="InterPro" id="IPR011041">
    <property type="entry name" value="Quinoprot_gluc/sorb_DH_b-prop"/>
</dbReference>
<dbReference type="GO" id="GO:0046872">
    <property type="term" value="F:metal ion binding"/>
    <property type="evidence" value="ECO:0007669"/>
    <property type="project" value="UniProtKB-KW"/>
</dbReference>
<dbReference type="EMBL" id="SIHI01000003">
    <property type="protein sequence ID" value="TWT55626.1"/>
    <property type="molecule type" value="Genomic_DNA"/>
</dbReference>
<feature type="domain" description="Cytochrome c" evidence="6">
    <location>
        <begin position="47"/>
        <end position="189"/>
    </location>
</feature>
<dbReference type="InterPro" id="IPR013427">
    <property type="entry name" value="Haem-bd_dom_put"/>
</dbReference>
<dbReference type="InterPro" id="IPR009056">
    <property type="entry name" value="Cyt_c-like_dom"/>
</dbReference>
<dbReference type="PANTHER" id="PTHR33546:SF1">
    <property type="entry name" value="LARGE, MULTIFUNCTIONAL SECRETED PROTEIN"/>
    <property type="match status" value="1"/>
</dbReference>
<reference evidence="7 8" key="1">
    <citation type="submission" date="2019-02" db="EMBL/GenBank/DDBJ databases">
        <title>Deep-cultivation of Planctomycetes and their phenomic and genomic characterization uncovers novel biology.</title>
        <authorList>
            <person name="Wiegand S."/>
            <person name="Jogler M."/>
            <person name="Boedeker C."/>
            <person name="Pinto D."/>
            <person name="Vollmers J."/>
            <person name="Rivas-Marin E."/>
            <person name="Kohn T."/>
            <person name="Peeters S.H."/>
            <person name="Heuer A."/>
            <person name="Rast P."/>
            <person name="Oberbeckmann S."/>
            <person name="Bunk B."/>
            <person name="Jeske O."/>
            <person name="Meyerdierks A."/>
            <person name="Storesund J.E."/>
            <person name="Kallscheuer N."/>
            <person name="Luecker S."/>
            <person name="Lage O.M."/>
            <person name="Pohl T."/>
            <person name="Merkel B.J."/>
            <person name="Hornburger P."/>
            <person name="Mueller R.-W."/>
            <person name="Bruemmer F."/>
            <person name="Labrenz M."/>
            <person name="Spormann A.M."/>
            <person name="Op Den Camp H."/>
            <person name="Overmann J."/>
            <person name="Amann R."/>
            <person name="Jetten M.S.M."/>
            <person name="Mascher T."/>
            <person name="Medema M.H."/>
            <person name="Devos D.P."/>
            <person name="Kaster A.-K."/>
            <person name="Ovreas L."/>
            <person name="Rohde M."/>
            <person name="Galperin M.Y."/>
            <person name="Jogler C."/>
        </authorList>
    </citation>
    <scope>NUCLEOTIDE SEQUENCE [LARGE SCALE GENOMIC DNA]</scope>
    <source>
        <strain evidence="7 8">KOR42</strain>
    </source>
</reference>
<dbReference type="InterPro" id="IPR011042">
    <property type="entry name" value="6-blade_b-propeller_TolB-like"/>
</dbReference>
<name>A0A5C5WY67_9PLAN</name>
<dbReference type="GO" id="GO:0020037">
    <property type="term" value="F:heme binding"/>
    <property type="evidence" value="ECO:0007669"/>
    <property type="project" value="InterPro"/>
</dbReference>
<organism evidence="7 8">
    <name type="scientific">Thalassoglobus neptunius</name>
    <dbReference type="NCBI Taxonomy" id="1938619"/>
    <lineage>
        <taxon>Bacteria</taxon>
        <taxon>Pseudomonadati</taxon>
        <taxon>Planctomycetota</taxon>
        <taxon>Planctomycetia</taxon>
        <taxon>Planctomycetales</taxon>
        <taxon>Planctomycetaceae</taxon>
        <taxon>Thalassoglobus</taxon>
    </lineage>
</organism>
<protein>
    <submittedName>
        <fullName evidence="7">Laminin G domain protein</fullName>
    </submittedName>
</protein>
<dbReference type="SUPFAM" id="SSF49899">
    <property type="entry name" value="Concanavalin A-like lectins/glucanases"/>
    <property type="match status" value="1"/>
</dbReference>
<evidence type="ECO:0000256" key="2">
    <source>
        <dbReference type="ARBA" id="ARBA00022723"/>
    </source>
</evidence>
<dbReference type="InterPro" id="IPR013320">
    <property type="entry name" value="ConA-like_dom_sf"/>
</dbReference>
<keyword evidence="5" id="KW-0732">Signal</keyword>
<dbReference type="SUPFAM" id="SSF50952">
    <property type="entry name" value="Soluble quinoprotein glucose dehydrogenase"/>
    <property type="match status" value="1"/>
</dbReference>
<dbReference type="Gene3D" id="1.10.760.10">
    <property type="entry name" value="Cytochrome c-like domain"/>
    <property type="match status" value="2"/>
</dbReference>
<sequence length="1317" mass="145958" precursor="true">MPANTVRFLLFAFIILVVARSTQASPLSESLLNTSAEELATEAKEFGNPQRGAILFHQVHIGCIKCHAVDGSANGLGPNLTELLKSEGTSDSEIVSSVLKPSEKIRKGFETYTVQTTSGKVITGLLLEKSDEAITLRDPGQAGLKLTIPVSEIEEGRFQTVSIMPTGIVDQLGSRQQFRDLIRYLLEIRDGGLARARELQPAPGLITLTVPEYENHIDHAQLIQSLDDDAFNRGEQIYLRLCINCHGNLDHPGSLPTALRFAEGKFKNGSDPYSMYRTLTYGAGLMVPQTWMVPRQKYDVIHYLREVYLKERNPSQYTKIDNSYLATLPSGDTLGPEPVEYSPWSNMDYGPAMVNTFEIGNDGENFAQKGVAIRLDSGPGGVAKGNRWAIFDHDTMRIAAVWDRDPESKDPGFINWHGIHFDGRHGTHPRIVGRLQIENPTGPGWANPTTGEFDDDQRVTGRDGRQYGPLPRDWADFNGLHVIGDQTVIDYSIDQTRILEVLQSTGMASPENHSSDLFSRQLHIAPHSRALTNLIATHESDSVQSVSLNPTTVALIPDAVAQSSLSASQFDGQSAYLLDQPERFDTYNKDFSIAAKIRTTSDGTIFSRAPESGPWVPNGTSFFIRNGRLTYDIGWVGAVNSRTRIVDGKWHTVAMTWQHETGEVHFFVDGHPSGSGVLKPKESAEQLAAKIGFTSKNFPSTSSFQGEIQQLDFHSKALATPNLVALTSGDAQSKNNLVASFPFADSKLDDEGQLLGINEATRITKHSGNSDNQPKAILAGILGDVEGCRLHSVGNRILLTLSAREQSRNLLIWTMTLDSDETPEEMRAVSEQLADLIAVESIPDLLSQPRPQRWSEIVETVATTSPPSEGFQIDTIAVPKSNPWFCRIRLSGHDFFSDGDTAAVSSWDGDVWRVSGLSSIGNGDPNTQGKLSWQRIASGLFQPLGVKIVDDVVYVTCRDQIVILRDENGDGETDFYECFNQDHQVTEHFHEFAMGLQRDEQGNFYYAKSARHALKAVVPHHGTLLKVSPDGEKTEIIANGFRAANGVCLNPDGSFIVTDQEGHWNPKNRINWVTPGGFYGNMFGYHDVTDDSDDAMIPPLCWITNSFDRSPAELLWVDSPEWKNLNGTLLNLSYGYGKIYVVPHEQIGDQRQGGMCELPIPQFPTGVCRGRFHSDGSLYLTGLFAWASQQQSEEGGFYRVRKVAGQSMLPIGLNAKEGRMIITWTDPIHPDTCKDVERFEVTTWDLKRTARYGSDHYNVKSLPVESVQLSEDQRRLELKIPELAPTWGMEIRCRLLLEDGSEVQRVIHNTIHVLGKD</sequence>
<evidence type="ECO:0000256" key="5">
    <source>
        <dbReference type="SAM" id="SignalP"/>
    </source>
</evidence>
<comment type="caution">
    <text evidence="7">The sequence shown here is derived from an EMBL/GenBank/DDBJ whole genome shotgun (WGS) entry which is preliminary data.</text>
</comment>
<proteinExistence type="predicted"/>
<dbReference type="Proteomes" id="UP000317243">
    <property type="component" value="Unassembled WGS sequence"/>
</dbReference>